<dbReference type="Proteomes" id="UP000677436">
    <property type="component" value="Chromosome"/>
</dbReference>
<dbReference type="Pfam" id="PF08868">
    <property type="entry name" value="YugN"/>
    <property type="match status" value="1"/>
</dbReference>
<dbReference type="InterPro" id="IPR036491">
    <property type="entry name" value="YugN-like_sf"/>
</dbReference>
<dbReference type="KEGG" id="pabs:JIR001_24210"/>
<evidence type="ECO:0000313" key="2">
    <source>
        <dbReference type="Proteomes" id="UP000677436"/>
    </source>
</evidence>
<evidence type="ECO:0008006" key="3">
    <source>
        <dbReference type="Google" id="ProtNLM"/>
    </source>
</evidence>
<dbReference type="Gene3D" id="3.30.310.100">
    <property type="entry name" value="YugN-like"/>
    <property type="match status" value="1"/>
</dbReference>
<organism evidence="1 2">
    <name type="scientific">Polycladomyces abyssicola</name>
    <dbReference type="NCBI Taxonomy" id="1125966"/>
    <lineage>
        <taxon>Bacteria</taxon>
        <taxon>Bacillati</taxon>
        <taxon>Bacillota</taxon>
        <taxon>Bacilli</taxon>
        <taxon>Bacillales</taxon>
        <taxon>Thermoactinomycetaceae</taxon>
        <taxon>Polycladomyces</taxon>
    </lineage>
</organism>
<dbReference type="AlphaFoldDB" id="A0A8D5ZPS7"/>
<dbReference type="RefSeq" id="WP_246512105.1">
    <property type="nucleotide sequence ID" value="NZ_AP024601.1"/>
</dbReference>
<accession>A0A8D5ZPS7</accession>
<reference evidence="1" key="1">
    <citation type="journal article" date="2013" name="Int. J. Syst. Evol. Microbiol.">
        <title>Polycladomyces abyssicola gen. nov., sp. nov., a thermophilic filamentous bacterium isolated from hemipelagic sediment.</title>
        <authorList>
            <person name="Tsubouchi T."/>
            <person name="Shimane Y."/>
            <person name="Mori K."/>
            <person name="Usui K."/>
            <person name="Hiraki T."/>
            <person name="Tame A."/>
            <person name="Uematsu K."/>
            <person name="Maruyama T."/>
            <person name="Hatada Y."/>
        </authorList>
    </citation>
    <scope>NUCLEOTIDE SEQUENCE</scope>
    <source>
        <strain evidence="1">JIR-001</strain>
    </source>
</reference>
<dbReference type="InterPro" id="IPR014967">
    <property type="entry name" value="Uncharacterised_YugN-like"/>
</dbReference>
<gene>
    <name evidence="1" type="ORF">JIR001_24210</name>
</gene>
<keyword evidence="2" id="KW-1185">Reference proteome</keyword>
<dbReference type="EMBL" id="AP024601">
    <property type="protein sequence ID" value="BCU82638.1"/>
    <property type="molecule type" value="Genomic_DNA"/>
</dbReference>
<reference evidence="1" key="2">
    <citation type="journal article" date="2021" name="Microbiol. Resour. Announc.">
        <title>Complete Genome Sequence of Polycladomyces abyssicola JIR-001T, Isolated from Hemipelagic Sediment in Deep Seawater.</title>
        <authorList>
            <person name="Tsubouchi T."/>
            <person name="Kaneko Y."/>
        </authorList>
    </citation>
    <scope>NUCLEOTIDE SEQUENCE</scope>
    <source>
        <strain evidence="1">JIR-001</strain>
    </source>
</reference>
<proteinExistence type="predicted"/>
<dbReference type="SUPFAM" id="SSF160755">
    <property type="entry name" value="YugN-like"/>
    <property type="match status" value="1"/>
</dbReference>
<protein>
    <recommendedName>
        <fullName evidence="3">YugN-like family protein</fullName>
    </recommendedName>
</protein>
<evidence type="ECO:0000313" key="1">
    <source>
        <dbReference type="EMBL" id="BCU82638.1"/>
    </source>
</evidence>
<name>A0A8D5ZPS7_9BACL</name>
<sequence>MLEEIQLKGIRKTFGEVESVLTGLGFVRWSWDYNKAVYDMKYHEEKTGQDYYLRIMARAVEGQLENPKAIVELENAAFARHIFPHGLDYSVEIPEAFREAVASVLKEAHQKLTA</sequence>